<dbReference type="Gene3D" id="3.40.190.10">
    <property type="entry name" value="Periplasmic binding protein-like II"/>
    <property type="match status" value="1"/>
</dbReference>
<feature type="signal peptide" evidence="2">
    <location>
        <begin position="1"/>
        <end position="24"/>
    </location>
</feature>
<dbReference type="Pfam" id="PF03401">
    <property type="entry name" value="TctC"/>
    <property type="match status" value="1"/>
</dbReference>
<dbReference type="GeneID" id="303488182"/>
<dbReference type="EMBL" id="CP032518">
    <property type="protein sequence ID" value="QEZ44377.1"/>
    <property type="molecule type" value="Genomic_DNA"/>
</dbReference>
<gene>
    <name evidence="6" type="ORF">CO2235_MP10322</name>
    <name evidence="5" type="ORF">CO2235_U1010111</name>
    <name evidence="3" type="ORF">D2917_09155</name>
    <name evidence="4" type="ORF">JTE92_01570</name>
</gene>
<evidence type="ECO:0000256" key="2">
    <source>
        <dbReference type="SAM" id="SignalP"/>
    </source>
</evidence>
<geneLocation type="plasmid" evidence="7">
    <name>co2235_mp</name>
</geneLocation>
<evidence type="ECO:0000313" key="9">
    <source>
        <dbReference type="Proteomes" id="UP000623307"/>
    </source>
</evidence>
<reference evidence="5 7" key="2">
    <citation type="submission" date="2018-01" db="EMBL/GenBank/DDBJ databases">
        <authorList>
            <person name="Clerissi C."/>
        </authorList>
    </citation>
    <scope>NUCLEOTIDE SEQUENCE</scope>
    <source>
        <strain evidence="5">Cupriavidus oxalaticus LMG 2235</strain>
        <plasmid evidence="7">co2235_mp</plasmid>
    </source>
</reference>
<dbReference type="Proteomes" id="UP000623307">
    <property type="component" value="Chromosome 1"/>
</dbReference>
<evidence type="ECO:0000256" key="1">
    <source>
        <dbReference type="ARBA" id="ARBA00006987"/>
    </source>
</evidence>
<dbReference type="Proteomes" id="UP000325743">
    <property type="component" value="Chromosome 1"/>
</dbReference>
<dbReference type="AlphaFoldDB" id="A0A375FG69"/>
<feature type="chain" id="PRO_5044585544" evidence="2">
    <location>
        <begin position="25"/>
        <end position="325"/>
    </location>
</feature>
<protein>
    <submittedName>
        <fullName evidence="5">Extra-cytoplasmic solute receptor</fullName>
    </submittedName>
    <submittedName>
        <fullName evidence="3">Tripartite tricarboxylate transporter substrate binding protein</fullName>
    </submittedName>
</protein>
<evidence type="ECO:0000313" key="7">
    <source>
        <dbReference type="Proteomes" id="UP000256862"/>
    </source>
</evidence>
<dbReference type="SUPFAM" id="SSF53850">
    <property type="entry name" value="Periplasmic binding protein-like II"/>
    <property type="match status" value="1"/>
</dbReference>
<dbReference type="EMBL" id="CP069811">
    <property type="protein sequence ID" value="QRQ91656.1"/>
    <property type="molecule type" value="Genomic_DNA"/>
</dbReference>
<comment type="similarity">
    <text evidence="1">Belongs to the UPF0065 (bug) family.</text>
</comment>
<name>A0A375FG69_9BURK</name>
<reference evidence="4 9" key="4">
    <citation type="submission" date="2021-02" db="EMBL/GenBank/DDBJ databases">
        <title>Complete Genome Sequence of Cupriavidus oxalaticus Strain Ox1, a Soil Oxalate-Degrading Species.</title>
        <authorList>
            <person name="Palmieri F."/>
            <person name="Udriet P."/>
            <person name="Deuasquier M."/>
            <person name="Beaudoing E."/>
            <person name="Johnson S.L."/>
            <person name="Davenport K.W."/>
            <person name="Chain P.S."/>
            <person name="Bindschedler S."/>
            <person name="Junier P."/>
        </authorList>
    </citation>
    <scope>NUCLEOTIDE SEQUENCE [LARGE SCALE GENOMIC DNA]</scope>
    <source>
        <strain evidence="4 9">Ox1</strain>
    </source>
</reference>
<dbReference type="PIRSF" id="PIRSF017082">
    <property type="entry name" value="YflP"/>
    <property type="match status" value="1"/>
</dbReference>
<evidence type="ECO:0000313" key="8">
    <source>
        <dbReference type="Proteomes" id="UP000325743"/>
    </source>
</evidence>
<dbReference type="EMBL" id="OGUS01000004">
    <property type="protein sequence ID" value="SPC05157.1"/>
    <property type="molecule type" value="Genomic_DNA"/>
</dbReference>
<dbReference type="PANTHER" id="PTHR42928">
    <property type="entry name" value="TRICARBOXYLATE-BINDING PROTEIN"/>
    <property type="match status" value="1"/>
</dbReference>
<evidence type="ECO:0000313" key="6">
    <source>
        <dbReference type="EMBL" id="SPC18077.1"/>
    </source>
</evidence>
<reference evidence="7" key="1">
    <citation type="submission" date="2018-01" db="EMBL/GenBank/DDBJ databases">
        <authorList>
            <person name="Gaut B.S."/>
            <person name="Morton B.R."/>
            <person name="Clegg M.T."/>
            <person name="Duvall M.R."/>
        </authorList>
    </citation>
    <scope>NUCLEOTIDE SEQUENCE [LARGE SCALE GENOMIC DNA]</scope>
</reference>
<dbReference type="InterPro" id="IPR042100">
    <property type="entry name" value="Bug_dom1"/>
</dbReference>
<keyword evidence="5" id="KW-0675">Receptor</keyword>
<dbReference type="RefSeq" id="WP_063239437.1">
    <property type="nucleotide sequence ID" value="NZ_CP032518.1"/>
</dbReference>
<organism evidence="5 7">
    <name type="scientific">Cupriavidus oxalaticus</name>
    <dbReference type="NCBI Taxonomy" id="96344"/>
    <lineage>
        <taxon>Bacteria</taxon>
        <taxon>Pseudomonadati</taxon>
        <taxon>Pseudomonadota</taxon>
        <taxon>Betaproteobacteria</taxon>
        <taxon>Burkholderiales</taxon>
        <taxon>Burkholderiaceae</taxon>
        <taxon>Cupriavidus</taxon>
    </lineage>
</organism>
<dbReference type="PANTHER" id="PTHR42928:SF5">
    <property type="entry name" value="BLR1237 PROTEIN"/>
    <property type="match status" value="1"/>
</dbReference>
<evidence type="ECO:0000313" key="3">
    <source>
        <dbReference type="EMBL" id="QEZ44377.1"/>
    </source>
</evidence>
<evidence type="ECO:0000313" key="5">
    <source>
        <dbReference type="EMBL" id="SPC05157.1"/>
    </source>
</evidence>
<dbReference type="EMBL" id="OGUS01000132">
    <property type="protein sequence ID" value="SPC18077.1"/>
    <property type="molecule type" value="Genomic_DNA"/>
</dbReference>
<dbReference type="Proteomes" id="UP000256862">
    <property type="component" value="Plasmid CO2235_mp"/>
</dbReference>
<proteinExistence type="inferred from homology"/>
<evidence type="ECO:0000313" key="4">
    <source>
        <dbReference type="EMBL" id="QRQ91656.1"/>
    </source>
</evidence>
<accession>A0A375FG69</accession>
<keyword evidence="2" id="KW-0732">Signal</keyword>
<reference evidence="3 8" key="3">
    <citation type="submission" date="2018-09" db="EMBL/GenBank/DDBJ databases">
        <title>Complete genome sequence of Cupriavidus oxalaticus T2, a bacterium capable of phenol tolerance and degradation.</title>
        <authorList>
            <person name="Yan J."/>
        </authorList>
    </citation>
    <scope>NUCLEOTIDE SEQUENCE [LARGE SCALE GENOMIC DNA]</scope>
    <source>
        <strain evidence="3 8">T2</strain>
    </source>
</reference>
<dbReference type="CDD" id="cd07012">
    <property type="entry name" value="PBP2_Bug_TTT"/>
    <property type="match status" value="1"/>
</dbReference>
<sequence>MKKRLTAAILLVCGVMAGGTPSHAETTWPARPIRLVIPFPPGGGTDILSRIVATEVSQGTRWTFVPDNKPGAGGTIGIADVVRAAPTGYDIVMGQKDNVVVAPWVNKAVSYDPRKDLVAIAHVAYIPLVIVTPKDSPYKSFPDLVAAARKSPGTITYASPGNGTTAHLAAEIIGKAAGIRLLHVPYKGSNAALVDTMAGNVNVMISSVPSALAQIKAGKVRAMAVTSATRSSALPDVPTVAESGYQQVDVSSWYGLFAPAKTPKDVVERIGMEVNKAMAKPAVIHHINEQGAEAKSMSAAEFSKLVQSDYLKWKDIVKASGATVE</sequence>
<keyword evidence="9" id="KW-1185">Reference proteome</keyword>
<dbReference type="OrthoDB" id="8678477at2"/>
<dbReference type="Gene3D" id="3.40.190.150">
    <property type="entry name" value="Bordetella uptake gene, domain 1"/>
    <property type="match status" value="1"/>
</dbReference>
<dbReference type="InterPro" id="IPR005064">
    <property type="entry name" value="BUG"/>
</dbReference>